<comment type="caution">
    <text evidence="3">The sequence shown here is derived from an EMBL/GenBank/DDBJ whole genome shotgun (WGS) entry which is preliminary data.</text>
</comment>
<keyword evidence="1" id="KW-0812">Transmembrane</keyword>
<feature type="chain" id="PRO_5046864649" evidence="2">
    <location>
        <begin position="33"/>
        <end position="87"/>
    </location>
</feature>
<gene>
    <name evidence="3" type="ORF">J2804_003382</name>
</gene>
<proteinExistence type="predicted"/>
<dbReference type="Proteomes" id="UP001264340">
    <property type="component" value="Unassembled WGS sequence"/>
</dbReference>
<sequence>MVEAAVGAAARDPLTAALAPLAALAAAASVAAAPAAGFPASHAANVIVIPASMNAVSGAFIVVDPTHRRARATALRIPVKASRIGMM</sequence>
<keyword evidence="4" id="KW-1185">Reference proteome</keyword>
<feature type="transmembrane region" description="Helical" evidence="1">
    <location>
        <begin position="42"/>
        <end position="63"/>
    </location>
</feature>
<protein>
    <submittedName>
        <fullName evidence="3">Uncharacterized protein</fullName>
    </submittedName>
</protein>
<evidence type="ECO:0000313" key="4">
    <source>
        <dbReference type="Proteomes" id="UP001264340"/>
    </source>
</evidence>
<evidence type="ECO:0000256" key="2">
    <source>
        <dbReference type="SAM" id="SignalP"/>
    </source>
</evidence>
<feature type="signal peptide" evidence="2">
    <location>
        <begin position="1"/>
        <end position="32"/>
    </location>
</feature>
<evidence type="ECO:0000256" key="1">
    <source>
        <dbReference type="SAM" id="Phobius"/>
    </source>
</evidence>
<dbReference type="EMBL" id="JAVDRP010000005">
    <property type="protein sequence ID" value="MDR6409977.1"/>
    <property type="molecule type" value="Genomic_DNA"/>
</dbReference>
<evidence type="ECO:0000313" key="3">
    <source>
        <dbReference type="EMBL" id="MDR6409977.1"/>
    </source>
</evidence>
<keyword evidence="1" id="KW-0472">Membrane</keyword>
<name>A0ABU1LT86_9BURK</name>
<organism evidence="3 4">
    <name type="scientific">Paraburkholderia terricola</name>
    <dbReference type="NCBI Taxonomy" id="169427"/>
    <lineage>
        <taxon>Bacteria</taxon>
        <taxon>Pseudomonadati</taxon>
        <taxon>Pseudomonadota</taxon>
        <taxon>Betaproteobacteria</taxon>
        <taxon>Burkholderiales</taxon>
        <taxon>Burkholderiaceae</taxon>
        <taxon>Paraburkholderia</taxon>
    </lineage>
</organism>
<reference evidence="3 4" key="1">
    <citation type="submission" date="2023-07" db="EMBL/GenBank/DDBJ databases">
        <title>Sorghum-associated microbial communities from plants grown in Nebraska, USA.</title>
        <authorList>
            <person name="Schachtman D."/>
        </authorList>
    </citation>
    <scope>NUCLEOTIDE SEQUENCE [LARGE SCALE GENOMIC DNA]</scope>
    <source>
        <strain evidence="3 4">DS1316</strain>
    </source>
</reference>
<keyword evidence="2" id="KW-0732">Signal</keyword>
<accession>A0ABU1LT86</accession>
<keyword evidence="1" id="KW-1133">Transmembrane helix</keyword>